<dbReference type="PANTHER" id="PTHR31357:SF5">
    <property type="entry name" value="SERPENTINE RECEPTOR CLASS ALPHA-1-RELATED"/>
    <property type="match status" value="1"/>
</dbReference>
<keyword evidence="8" id="KW-1185">Reference proteome</keyword>
<accession>A0A915NGD1</accession>
<feature type="transmembrane region" description="Helical" evidence="6">
    <location>
        <begin position="999"/>
        <end position="1021"/>
    </location>
</feature>
<evidence type="ECO:0000256" key="4">
    <source>
        <dbReference type="ARBA" id="ARBA00023136"/>
    </source>
</evidence>
<feature type="transmembrane region" description="Helical" evidence="6">
    <location>
        <begin position="861"/>
        <end position="886"/>
    </location>
</feature>
<keyword evidence="3 6" id="KW-1133">Transmembrane helix</keyword>
<feature type="transmembrane region" description="Helical" evidence="6">
    <location>
        <begin position="906"/>
        <end position="926"/>
    </location>
</feature>
<protein>
    <submittedName>
        <fullName evidence="9">Arrestin C-terminal-like domain-containing protein</fullName>
    </submittedName>
</protein>
<name>A0A915NGD1_9BILA</name>
<evidence type="ECO:0000256" key="2">
    <source>
        <dbReference type="ARBA" id="ARBA00022692"/>
    </source>
</evidence>
<dbReference type="Proteomes" id="UP000887560">
    <property type="component" value="Unplaced"/>
</dbReference>
<dbReference type="CDD" id="cd00637">
    <property type="entry name" value="7tm_classA_rhodopsin-like"/>
    <property type="match status" value="1"/>
</dbReference>
<dbReference type="InterPro" id="IPR011022">
    <property type="entry name" value="Arrestin_C-like"/>
</dbReference>
<dbReference type="AlphaFoldDB" id="A0A915NGD1"/>
<feature type="transmembrane region" description="Helical" evidence="6">
    <location>
        <begin position="816"/>
        <end position="840"/>
    </location>
</feature>
<dbReference type="GO" id="GO:0016020">
    <property type="term" value="C:membrane"/>
    <property type="evidence" value="ECO:0007669"/>
    <property type="project" value="UniProtKB-SubCell"/>
</dbReference>
<dbReference type="SMART" id="SM01017">
    <property type="entry name" value="Arrestin_C"/>
    <property type="match status" value="1"/>
</dbReference>
<dbReference type="WBParaSite" id="scf7180000418388.g2355">
    <property type="protein sequence ID" value="scf7180000418388.g2355"/>
    <property type="gene ID" value="scf7180000418388.g2355"/>
</dbReference>
<evidence type="ECO:0000256" key="3">
    <source>
        <dbReference type="ARBA" id="ARBA00022989"/>
    </source>
</evidence>
<keyword evidence="4 6" id="KW-0472">Membrane</keyword>
<dbReference type="Pfam" id="PF10292">
    <property type="entry name" value="7TM_GPCR_Srab"/>
    <property type="match status" value="1"/>
</dbReference>
<feature type="domain" description="Arrestin C-terminal-like" evidence="7">
    <location>
        <begin position="281"/>
        <end position="466"/>
    </location>
</feature>
<evidence type="ECO:0000256" key="1">
    <source>
        <dbReference type="ARBA" id="ARBA00004141"/>
    </source>
</evidence>
<dbReference type="InterPro" id="IPR051080">
    <property type="entry name" value="Nematode_rcpt-like_serp_alpha"/>
</dbReference>
<dbReference type="GO" id="GO:0004984">
    <property type="term" value="F:olfactory receptor activity"/>
    <property type="evidence" value="ECO:0007669"/>
    <property type="project" value="TreeGrafter"/>
</dbReference>
<evidence type="ECO:0000259" key="7">
    <source>
        <dbReference type="SMART" id="SM01017"/>
    </source>
</evidence>
<proteinExistence type="inferred from homology"/>
<evidence type="ECO:0000256" key="6">
    <source>
        <dbReference type="SAM" id="Phobius"/>
    </source>
</evidence>
<dbReference type="PANTHER" id="PTHR31357">
    <property type="entry name" value="SERPENTINE RECEPTOR CLASS ALPHA-10"/>
    <property type="match status" value="1"/>
</dbReference>
<dbReference type="Gene3D" id="2.60.40.640">
    <property type="match status" value="2"/>
</dbReference>
<evidence type="ECO:0000313" key="9">
    <source>
        <dbReference type="WBParaSite" id="scf7180000418388.g2355"/>
    </source>
</evidence>
<dbReference type="InterPro" id="IPR014756">
    <property type="entry name" value="Ig_E-set"/>
</dbReference>
<dbReference type="SUPFAM" id="SSF81296">
    <property type="entry name" value="E set domains"/>
    <property type="match status" value="1"/>
</dbReference>
<comment type="subcellular location">
    <subcellularLocation>
        <location evidence="1">Membrane</location>
        <topology evidence="1">Multi-pass membrane protein</topology>
    </subcellularLocation>
</comment>
<dbReference type="InterPro" id="IPR014752">
    <property type="entry name" value="Arrestin-like_C"/>
</dbReference>
<comment type="similarity">
    <text evidence="5">Belongs to the nematode receptor-like protein sra family.</text>
</comment>
<evidence type="ECO:0000313" key="8">
    <source>
        <dbReference type="Proteomes" id="UP000887560"/>
    </source>
</evidence>
<feature type="transmembrane region" description="Helical" evidence="6">
    <location>
        <begin position="968"/>
        <end position="987"/>
    </location>
</feature>
<keyword evidence="2 6" id="KW-0812">Transmembrane</keyword>
<dbReference type="Pfam" id="PF02752">
    <property type="entry name" value="Arrestin_C"/>
    <property type="match status" value="1"/>
</dbReference>
<evidence type="ECO:0000256" key="5">
    <source>
        <dbReference type="ARBA" id="ARBA00037994"/>
    </source>
</evidence>
<organism evidence="8 9">
    <name type="scientific">Meloidogyne floridensis</name>
    <dbReference type="NCBI Taxonomy" id="298350"/>
    <lineage>
        <taxon>Eukaryota</taxon>
        <taxon>Metazoa</taxon>
        <taxon>Ecdysozoa</taxon>
        <taxon>Nematoda</taxon>
        <taxon>Chromadorea</taxon>
        <taxon>Rhabditida</taxon>
        <taxon>Tylenchina</taxon>
        <taxon>Tylenchomorpha</taxon>
        <taxon>Tylenchoidea</taxon>
        <taxon>Meloidogynidae</taxon>
        <taxon>Meloidogyninae</taxon>
        <taxon>Meloidogyne</taxon>
    </lineage>
</organism>
<sequence length="1055" mass="119920">MYATKVREEMSKSSEDLANSEDAVFISNLKRQSLPAILPRRDYIRPCCQPRNLQLTPTWLQLTGDIIEAVKKDIEGFEQILGTSGYIEGLREHSGIKEDKGKIPPVHLEHFNVKLDEKDACFAPGDVIAGSVHIIASTIFNEKTNKIINFKKCQHSSTENDDSLHINKLKMKVSGSARLKEEISKQNLIKTQQINEHQFLFMEADLLVNAVNNINPSSEVRAGEIRLPQRGLVTKSEDEIKAKTICGFTVVDCFDLARMPKFYFLPHVQNIVKKFGLFSCTGGQIRLHFSINRVAFVGGENIVIEGKIENRTDRRVDKVAARLQQLVEINMARDCKNSNLTDVNEIHEDSLALFVDPGSTLKFVRYFALPPLPPSSYALDGSDPETCYASATTEGNKFVTNRKISIEIINKCKRRNSAQQNISNEGNIENKERLINVTYQLCIFVTTDGVDALELNVPIIIGSLPQRKLRFIDAVPPLTDIQFGNQNTFKKAALEAASIFSANGEVKDFVEKPASMVLFMANRKEVTVKLGQKFYAEDTKSDGYRYFCNDSQLNFTNKYPFYVNLPTSSKQSRKASIIANSVCAENSLRERQITIHEENEEINIGENINNEANLNLKQNEVIQIDKNNSDDTANEIIENQHRIISIKTVQNNINPIQRNFTLAAVEVPNNYLNNSRRCTSANSLKEQIDLNDPQNSVTINGNTLYYKHPYTTKETCLSQTKTTPDKITDHLNIAYQGKLMYHNRSCPNNAACGFSCGLPYHAAVGDAVWGLFHNGQYKQSCLPDKHFIRDEAACINKCVQVILLYYKDPHELLAPLWLVSLLVGSFYIQVLCYPALHFCVMLERLRATLFLNRYENEGRKLAIIMITITWATSIGFMTFIILQAYADPSMEILGALYLTTKSTSEILIYVNILTTIMVIITAFSDWRITVMNRRIQESRARATDYSLSISFQLNENLLSMRLILPMDIAYATIYLLYNALVVLLRSYRYELTAATYVFYYNVLNMLLYLYAAVTLIVYIRFIKFIKNNQQRTNEKTIKLVDQATVHFKELQKQWG</sequence>
<dbReference type="InterPro" id="IPR019408">
    <property type="entry name" value="7TM_GPCR_serpentine_rcpt_Srab"/>
</dbReference>
<reference evidence="9" key="1">
    <citation type="submission" date="2022-11" db="UniProtKB">
        <authorList>
            <consortium name="WormBaseParasite"/>
        </authorList>
    </citation>
    <scope>IDENTIFICATION</scope>
</reference>